<evidence type="ECO:0000256" key="2">
    <source>
        <dbReference type="ARBA" id="ARBA00008335"/>
    </source>
</evidence>
<evidence type="ECO:0000313" key="11">
    <source>
        <dbReference type="Proteomes" id="UP001623330"/>
    </source>
</evidence>
<keyword evidence="7 9" id="KW-0472">Membrane</keyword>
<keyword evidence="3" id="KW-0813">Transport</keyword>
<dbReference type="EMBL" id="JBEVYD010000006">
    <property type="protein sequence ID" value="KAL3231744.1"/>
    <property type="molecule type" value="Genomic_DNA"/>
</dbReference>
<evidence type="ECO:0000256" key="7">
    <source>
        <dbReference type="ARBA" id="ARBA00023136"/>
    </source>
</evidence>
<reference evidence="10 11" key="1">
    <citation type="submission" date="2024-05" db="EMBL/GenBank/DDBJ databases">
        <title>Long read based assembly of the Candida bracarensis genome reveals expanded adhesin content.</title>
        <authorList>
            <person name="Marcet-Houben M."/>
            <person name="Ksiezopolska E."/>
            <person name="Gabaldon T."/>
        </authorList>
    </citation>
    <scope>NUCLEOTIDE SEQUENCE [LARGE SCALE GENOMIC DNA]</scope>
    <source>
        <strain evidence="10 11">CBM6</strain>
    </source>
</reference>
<evidence type="ECO:0000256" key="5">
    <source>
        <dbReference type="ARBA" id="ARBA00022989"/>
    </source>
</evidence>
<feature type="transmembrane region" description="Helical" evidence="9">
    <location>
        <begin position="297"/>
        <end position="317"/>
    </location>
</feature>
<evidence type="ECO:0000256" key="3">
    <source>
        <dbReference type="ARBA" id="ARBA00022448"/>
    </source>
</evidence>
<sequence>MVHDKDSQISEIQPEVVSTDKEYDEEKSSPTINEFARESSHEQSSVKGETEHQRSMRSTKNIVIRKTEIMKEVYNKWYYHVILLFFAFVCGYGYGLDSNIRYIYTGYATSSYAEHSLLSTINVINAVISAAAQLVYARLSDVYGRTTLFCVAIVFYVVGTIIQSQAYDVQRYAAGSVFYNTGYVGVLLVLLLILSDFSSLRWRLVYQFVPTWPFIINTWISGNITSRANPVKHWSWDIGMWAFIFPLSCVPLLCVLFHMWWLARKTEEWQELEKEKTFFQKHGLWSTLVELFWKVDVMGVFLMTMSLGCILVPLTLAGGTSSKWNNSHIIGPFVLGFVLIPILVFWEYKYARDPLIPYNLVKDRGVWASFGISFLIDFIFYMAVDYLYTVLIVAVDESVKSATRISSLSSFVSTVGSPIFALLITRFSRLKPFIVLGCALWMLAMGLLYHFRGGKESHSGIIGALCVWGIGTTLFTYPVNVSVQAATSHEHMATVTALNYTFYRIGSAVGAAVSGAIWTQTLYKQILKRIGDAKLATDAYASPYTFIISYAWDTPERQAVVQAYRYVQRLETIVAIVFCAPLFIFSLCLRDARLTDKVAHENIAEGEYVDYKDDDPIYDWFKNIGKRFRRESKHEA</sequence>
<comment type="caution">
    <text evidence="10">The sequence shown here is derived from an EMBL/GenBank/DDBJ whole genome shotgun (WGS) entry which is preliminary data.</text>
</comment>
<evidence type="ECO:0000256" key="4">
    <source>
        <dbReference type="ARBA" id="ARBA00022692"/>
    </source>
</evidence>
<feature type="transmembrane region" description="Helical" evidence="9">
    <location>
        <begin position="430"/>
        <end position="449"/>
    </location>
</feature>
<dbReference type="Pfam" id="PF07690">
    <property type="entry name" value="MFS_1"/>
    <property type="match status" value="1"/>
</dbReference>
<feature type="region of interest" description="Disordered" evidence="8">
    <location>
        <begin position="1"/>
        <end position="54"/>
    </location>
</feature>
<dbReference type="PANTHER" id="PTHR23501:SF92">
    <property type="entry name" value="GLUTATHIONE EXCHANGER 1-RELATED"/>
    <property type="match status" value="1"/>
</dbReference>
<accession>A0ABR4NTE9</accession>
<feature type="transmembrane region" description="Helical" evidence="9">
    <location>
        <begin position="461"/>
        <end position="481"/>
    </location>
</feature>
<feature type="transmembrane region" description="Helical" evidence="9">
    <location>
        <begin position="117"/>
        <end position="136"/>
    </location>
</feature>
<dbReference type="InterPro" id="IPR011701">
    <property type="entry name" value="MFS"/>
</dbReference>
<feature type="transmembrane region" description="Helical" evidence="9">
    <location>
        <begin position="501"/>
        <end position="523"/>
    </location>
</feature>
<keyword evidence="5 9" id="KW-1133">Transmembrane helix</keyword>
<evidence type="ECO:0000256" key="6">
    <source>
        <dbReference type="ARBA" id="ARBA00023065"/>
    </source>
</evidence>
<evidence type="ECO:0000256" key="9">
    <source>
        <dbReference type="SAM" id="Phobius"/>
    </source>
</evidence>
<dbReference type="InterPro" id="IPR036259">
    <property type="entry name" value="MFS_trans_sf"/>
</dbReference>
<feature type="transmembrane region" description="Helical" evidence="9">
    <location>
        <begin position="329"/>
        <end position="346"/>
    </location>
</feature>
<feature type="transmembrane region" description="Helical" evidence="9">
    <location>
        <begin position="77"/>
        <end position="96"/>
    </location>
</feature>
<feature type="compositionally biased region" description="Basic and acidic residues" evidence="8">
    <location>
        <begin position="18"/>
        <end position="28"/>
    </location>
</feature>
<comment type="subcellular location">
    <subcellularLocation>
        <location evidence="1">Endomembrane system</location>
        <topology evidence="1">Multi-pass membrane protein</topology>
    </subcellularLocation>
</comment>
<gene>
    <name evidence="10" type="ORF">RNJ44_00279</name>
</gene>
<evidence type="ECO:0000256" key="8">
    <source>
        <dbReference type="SAM" id="MobiDB-lite"/>
    </source>
</evidence>
<dbReference type="PANTHER" id="PTHR23501">
    <property type="entry name" value="MAJOR FACILITATOR SUPERFAMILY"/>
    <property type="match status" value="1"/>
</dbReference>
<evidence type="ECO:0000256" key="1">
    <source>
        <dbReference type="ARBA" id="ARBA00004127"/>
    </source>
</evidence>
<keyword evidence="4 9" id="KW-0812">Transmembrane</keyword>
<organism evidence="10 11">
    <name type="scientific">Nakaseomyces bracarensis</name>
    <dbReference type="NCBI Taxonomy" id="273131"/>
    <lineage>
        <taxon>Eukaryota</taxon>
        <taxon>Fungi</taxon>
        <taxon>Dikarya</taxon>
        <taxon>Ascomycota</taxon>
        <taxon>Saccharomycotina</taxon>
        <taxon>Saccharomycetes</taxon>
        <taxon>Saccharomycetales</taxon>
        <taxon>Saccharomycetaceae</taxon>
        <taxon>Nakaseomyces</taxon>
    </lineage>
</organism>
<feature type="transmembrane region" description="Helical" evidence="9">
    <location>
        <begin position="174"/>
        <end position="194"/>
    </location>
</feature>
<feature type="transmembrane region" description="Helical" evidence="9">
    <location>
        <begin position="200"/>
        <end position="220"/>
    </location>
</feature>
<keyword evidence="6" id="KW-0406">Ion transport</keyword>
<dbReference type="SUPFAM" id="SSF103473">
    <property type="entry name" value="MFS general substrate transporter"/>
    <property type="match status" value="1"/>
</dbReference>
<feature type="transmembrane region" description="Helical" evidence="9">
    <location>
        <begin position="366"/>
        <end position="393"/>
    </location>
</feature>
<name>A0ABR4NTE9_9SACH</name>
<dbReference type="Proteomes" id="UP001623330">
    <property type="component" value="Unassembled WGS sequence"/>
</dbReference>
<keyword evidence="11" id="KW-1185">Reference proteome</keyword>
<feature type="transmembrane region" description="Helical" evidence="9">
    <location>
        <begin position="405"/>
        <end position="424"/>
    </location>
</feature>
<dbReference type="Gene3D" id="1.20.1250.20">
    <property type="entry name" value="MFS general substrate transporter like domains"/>
    <property type="match status" value="2"/>
</dbReference>
<feature type="transmembrane region" description="Helical" evidence="9">
    <location>
        <begin position="241"/>
        <end position="263"/>
    </location>
</feature>
<dbReference type="CDD" id="cd17322">
    <property type="entry name" value="MFS_ARN_like"/>
    <property type="match status" value="1"/>
</dbReference>
<proteinExistence type="inferred from homology"/>
<evidence type="ECO:0000313" key="10">
    <source>
        <dbReference type="EMBL" id="KAL3231744.1"/>
    </source>
</evidence>
<feature type="transmembrane region" description="Helical" evidence="9">
    <location>
        <begin position="572"/>
        <end position="589"/>
    </location>
</feature>
<feature type="transmembrane region" description="Helical" evidence="9">
    <location>
        <begin position="142"/>
        <end position="162"/>
    </location>
</feature>
<comment type="similarity">
    <text evidence="2">Belongs to the major facilitator superfamily.</text>
</comment>
<protein>
    <submittedName>
        <fullName evidence="10">Siderophore iron transporter ARN1</fullName>
    </submittedName>
</protein>